<dbReference type="Gene3D" id="3.90.1150.10">
    <property type="entry name" value="Aspartate Aminotransferase, domain 1"/>
    <property type="match status" value="1"/>
</dbReference>
<dbReference type="Pfam" id="PF00155">
    <property type="entry name" value="Aminotran_1_2"/>
    <property type="match status" value="1"/>
</dbReference>
<dbReference type="EC" id="2.6.1.9" evidence="9"/>
<evidence type="ECO:0000256" key="2">
    <source>
        <dbReference type="ARBA" id="ARBA00005011"/>
    </source>
</evidence>
<feature type="domain" description="Aminotransferase class I/classII large" evidence="10">
    <location>
        <begin position="26"/>
        <end position="350"/>
    </location>
</feature>
<comment type="cofactor">
    <cofactor evidence="1 9">
        <name>pyridoxal 5'-phosphate</name>
        <dbReference type="ChEBI" id="CHEBI:597326"/>
    </cofactor>
</comment>
<evidence type="ECO:0000313" key="11">
    <source>
        <dbReference type="EMBL" id="VVE87924.1"/>
    </source>
</evidence>
<dbReference type="InterPro" id="IPR050106">
    <property type="entry name" value="HistidinolP_aminotransfase"/>
</dbReference>
<evidence type="ECO:0000256" key="8">
    <source>
        <dbReference type="ARBA" id="ARBA00047481"/>
    </source>
</evidence>
<dbReference type="GO" id="GO:0004400">
    <property type="term" value="F:histidinol-phosphate transaminase activity"/>
    <property type="evidence" value="ECO:0007669"/>
    <property type="project" value="UniProtKB-UniRule"/>
</dbReference>
<dbReference type="PANTHER" id="PTHR43643:SF3">
    <property type="entry name" value="HISTIDINOL-PHOSPHATE AMINOTRANSFERASE"/>
    <property type="match status" value="1"/>
</dbReference>
<comment type="subunit">
    <text evidence="4 9">Homodimer.</text>
</comment>
<reference evidence="11 12" key="1">
    <citation type="submission" date="2019-08" db="EMBL/GenBank/DDBJ databases">
        <authorList>
            <person name="Peeters C."/>
        </authorList>
    </citation>
    <scope>NUCLEOTIDE SEQUENCE [LARGE SCALE GENOMIC DNA]</scope>
    <source>
        <strain evidence="11 12">LMG 20603</strain>
    </source>
</reference>
<dbReference type="Proteomes" id="UP000382040">
    <property type="component" value="Unassembled WGS sequence"/>
</dbReference>
<sequence length="356" mass="38871">MSRFWSAGVADLTPYVPGEQPQMQRLIKLNTNENPYGPSPRVLAAIREALGSDADALKRYPDPDARRFKQTIARRFGLEEANVHVGNGSDEVLANVFQGLLKHDKPILFPDITYSFYPVYCGLYGVAFEHVPLTDSFEIRVDDYLKPNGGIIFPNPNAPTGRVLASGEIERLLAGNPDSVVVIDEAYIDFGGESAAGLIAKSPNLLVVQTLSKSRSLAGLRLGFAIGHPALIEALERVKNSFNSYPLDRLAQAAGVAAMEDEAYFDQTRQAVIASREGLIARLAVLGFDVLPSTANFVFARHPSHDAAQLAAALRERSIIVRHFKHARVAQFLRITVGTEAECQTFTEALKEILAG</sequence>
<keyword evidence="7 9" id="KW-0663">Pyridoxal phosphate</keyword>
<organism evidence="11 12">
    <name type="scientific">Pandoraea bronchicola</name>
    <dbReference type="NCBI Taxonomy" id="2508287"/>
    <lineage>
        <taxon>Bacteria</taxon>
        <taxon>Pseudomonadati</taxon>
        <taxon>Pseudomonadota</taxon>
        <taxon>Betaproteobacteria</taxon>
        <taxon>Burkholderiales</taxon>
        <taxon>Burkholderiaceae</taxon>
        <taxon>Pandoraea</taxon>
    </lineage>
</organism>
<evidence type="ECO:0000256" key="7">
    <source>
        <dbReference type="ARBA" id="ARBA00022898"/>
    </source>
</evidence>
<comment type="pathway">
    <text evidence="2 9">Amino-acid biosynthesis; L-histidine biosynthesis; L-histidine from 5-phospho-alpha-D-ribose 1-diphosphate: step 7/9.</text>
</comment>
<keyword evidence="5 9" id="KW-0032">Aminotransferase</keyword>
<comment type="similarity">
    <text evidence="3 9">Belongs to the class-II pyridoxal-phosphate-dependent aminotransferase family. Histidinol-phosphate aminotransferase subfamily.</text>
</comment>
<comment type="catalytic activity">
    <reaction evidence="8 9">
        <text>L-histidinol phosphate + 2-oxoglutarate = 3-(imidazol-4-yl)-2-oxopropyl phosphate + L-glutamate</text>
        <dbReference type="Rhea" id="RHEA:23744"/>
        <dbReference type="ChEBI" id="CHEBI:16810"/>
        <dbReference type="ChEBI" id="CHEBI:29985"/>
        <dbReference type="ChEBI" id="CHEBI:57766"/>
        <dbReference type="ChEBI" id="CHEBI:57980"/>
        <dbReference type="EC" id="2.6.1.9"/>
    </reaction>
</comment>
<dbReference type="NCBIfam" id="TIGR01141">
    <property type="entry name" value="hisC"/>
    <property type="match status" value="1"/>
</dbReference>
<evidence type="ECO:0000259" key="10">
    <source>
        <dbReference type="Pfam" id="PF00155"/>
    </source>
</evidence>
<dbReference type="Gene3D" id="3.40.640.10">
    <property type="entry name" value="Type I PLP-dependent aspartate aminotransferase-like (Major domain)"/>
    <property type="match status" value="1"/>
</dbReference>
<evidence type="ECO:0000256" key="6">
    <source>
        <dbReference type="ARBA" id="ARBA00022679"/>
    </source>
</evidence>
<dbReference type="EMBL" id="CABPST010000003">
    <property type="protein sequence ID" value="VVE87924.1"/>
    <property type="molecule type" value="Genomic_DNA"/>
</dbReference>
<evidence type="ECO:0000256" key="3">
    <source>
        <dbReference type="ARBA" id="ARBA00007970"/>
    </source>
</evidence>
<dbReference type="InterPro" id="IPR004839">
    <property type="entry name" value="Aminotransferase_I/II_large"/>
</dbReference>
<dbReference type="InterPro" id="IPR005861">
    <property type="entry name" value="HisP_aminotrans"/>
</dbReference>
<dbReference type="UniPathway" id="UPA00031">
    <property type="reaction ID" value="UER00012"/>
</dbReference>
<evidence type="ECO:0000256" key="4">
    <source>
        <dbReference type="ARBA" id="ARBA00011738"/>
    </source>
</evidence>
<dbReference type="CDD" id="cd00609">
    <property type="entry name" value="AAT_like"/>
    <property type="match status" value="1"/>
</dbReference>
<dbReference type="InterPro" id="IPR015421">
    <property type="entry name" value="PyrdxlP-dep_Trfase_major"/>
</dbReference>
<dbReference type="RefSeq" id="WP_150559239.1">
    <property type="nucleotide sequence ID" value="NZ_CABPST010000003.1"/>
</dbReference>
<dbReference type="PANTHER" id="PTHR43643">
    <property type="entry name" value="HISTIDINOL-PHOSPHATE AMINOTRANSFERASE 2"/>
    <property type="match status" value="1"/>
</dbReference>
<evidence type="ECO:0000256" key="5">
    <source>
        <dbReference type="ARBA" id="ARBA00022576"/>
    </source>
</evidence>
<dbReference type="InterPro" id="IPR015422">
    <property type="entry name" value="PyrdxlP-dep_Trfase_small"/>
</dbReference>
<dbReference type="GO" id="GO:0030170">
    <property type="term" value="F:pyridoxal phosphate binding"/>
    <property type="evidence" value="ECO:0007669"/>
    <property type="project" value="InterPro"/>
</dbReference>
<dbReference type="GO" id="GO:0000105">
    <property type="term" value="P:L-histidine biosynthetic process"/>
    <property type="evidence" value="ECO:0007669"/>
    <property type="project" value="UniProtKB-UniRule"/>
</dbReference>
<keyword evidence="9" id="KW-0028">Amino-acid biosynthesis</keyword>
<name>A0A5E5BQH4_9BURK</name>
<keyword evidence="9" id="KW-0368">Histidine biosynthesis</keyword>
<proteinExistence type="inferred from homology"/>
<protein>
    <recommendedName>
        <fullName evidence="9">Histidinol-phosphate aminotransferase</fullName>
        <ecNumber evidence="9">2.6.1.9</ecNumber>
    </recommendedName>
    <alternativeName>
        <fullName evidence="9">Imidazole acetol-phosphate transaminase</fullName>
    </alternativeName>
</protein>
<dbReference type="InterPro" id="IPR015424">
    <property type="entry name" value="PyrdxlP-dep_Trfase"/>
</dbReference>
<dbReference type="InterPro" id="IPR001917">
    <property type="entry name" value="Aminotrans_II_pyridoxalP_BS"/>
</dbReference>
<accession>A0A5E5BQH4</accession>
<dbReference type="HAMAP" id="MF_01023">
    <property type="entry name" value="HisC_aminotrans_2"/>
    <property type="match status" value="1"/>
</dbReference>
<gene>
    <name evidence="9" type="primary">hisC</name>
    <name evidence="11" type="ORF">PBR20603_01865</name>
</gene>
<keyword evidence="12" id="KW-1185">Reference proteome</keyword>
<dbReference type="PROSITE" id="PS00599">
    <property type="entry name" value="AA_TRANSFER_CLASS_2"/>
    <property type="match status" value="1"/>
</dbReference>
<keyword evidence="6 9" id="KW-0808">Transferase</keyword>
<evidence type="ECO:0000256" key="9">
    <source>
        <dbReference type="HAMAP-Rule" id="MF_01023"/>
    </source>
</evidence>
<evidence type="ECO:0000313" key="12">
    <source>
        <dbReference type="Proteomes" id="UP000382040"/>
    </source>
</evidence>
<dbReference type="AlphaFoldDB" id="A0A5E5BQH4"/>
<feature type="modified residue" description="N6-(pyridoxal phosphate)lysine" evidence="9">
    <location>
        <position position="213"/>
    </location>
</feature>
<evidence type="ECO:0000256" key="1">
    <source>
        <dbReference type="ARBA" id="ARBA00001933"/>
    </source>
</evidence>
<dbReference type="OrthoDB" id="9809616at2"/>
<dbReference type="SUPFAM" id="SSF53383">
    <property type="entry name" value="PLP-dependent transferases"/>
    <property type="match status" value="1"/>
</dbReference>